<dbReference type="RefSeq" id="WP_103934874.1">
    <property type="nucleotide sequence ID" value="NZ_FNVA01000008.1"/>
</dbReference>
<gene>
    <name evidence="2" type="ORF">SAMN05421819_4017</name>
</gene>
<evidence type="ECO:0000313" key="3">
    <source>
        <dbReference type="Proteomes" id="UP000236728"/>
    </source>
</evidence>
<accession>A0A1H6BXL2</accession>
<keyword evidence="1" id="KW-1133">Transmembrane helix</keyword>
<organism evidence="2 3">
    <name type="scientific">Bryocella elongata</name>
    <dbReference type="NCBI Taxonomy" id="863522"/>
    <lineage>
        <taxon>Bacteria</taxon>
        <taxon>Pseudomonadati</taxon>
        <taxon>Acidobacteriota</taxon>
        <taxon>Terriglobia</taxon>
        <taxon>Terriglobales</taxon>
        <taxon>Acidobacteriaceae</taxon>
        <taxon>Bryocella</taxon>
    </lineage>
</organism>
<keyword evidence="1" id="KW-0472">Membrane</keyword>
<protein>
    <submittedName>
        <fullName evidence="2">Uncharacterized protein</fullName>
    </submittedName>
</protein>
<feature type="transmembrane region" description="Helical" evidence="1">
    <location>
        <begin position="30"/>
        <end position="51"/>
    </location>
</feature>
<dbReference type="AlphaFoldDB" id="A0A1H6BXL2"/>
<keyword evidence="1" id="KW-0812">Transmembrane</keyword>
<feature type="transmembrane region" description="Helical" evidence="1">
    <location>
        <begin position="5"/>
        <end position="24"/>
    </location>
</feature>
<feature type="transmembrane region" description="Helical" evidence="1">
    <location>
        <begin position="72"/>
        <end position="95"/>
    </location>
</feature>
<reference evidence="2 3" key="1">
    <citation type="submission" date="2016-10" db="EMBL/GenBank/DDBJ databases">
        <authorList>
            <person name="de Groot N.N."/>
        </authorList>
    </citation>
    <scope>NUCLEOTIDE SEQUENCE [LARGE SCALE GENOMIC DNA]</scope>
    <source>
        <strain evidence="2 3">DSM 22489</strain>
    </source>
</reference>
<keyword evidence="3" id="KW-1185">Reference proteome</keyword>
<sequence length="104" mass="11490">MTLTVLFEVMFFVFQITIALGVAAHGRVDLWGHVVASILGLTIGVIWIVSVQTFLMRCERAARGPKNPRMNWLLTLAGILCLLWEIAGVALAGWLSATLLRHMT</sequence>
<evidence type="ECO:0000256" key="1">
    <source>
        <dbReference type="SAM" id="Phobius"/>
    </source>
</evidence>
<dbReference type="EMBL" id="FNVA01000008">
    <property type="protein sequence ID" value="SEG65197.1"/>
    <property type="molecule type" value="Genomic_DNA"/>
</dbReference>
<evidence type="ECO:0000313" key="2">
    <source>
        <dbReference type="EMBL" id="SEG65197.1"/>
    </source>
</evidence>
<proteinExistence type="predicted"/>
<dbReference type="Proteomes" id="UP000236728">
    <property type="component" value="Unassembled WGS sequence"/>
</dbReference>
<name>A0A1H6BXL2_9BACT</name>